<sequence>MHSSSGREPNEITKSTAVKMCSPSRSNLSILVPVFCRGPTHWCPPGGRSEKKKIRALACPSYACMVQGSQ</sequence>
<dbReference type="EMBL" id="JANIIK010000043">
    <property type="protein sequence ID" value="KAJ3604897.1"/>
    <property type="molecule type" value="Genomic_DNA"/>
</dbReference>
<comment type="caution">
    <text evidence="1">The sequence shown here is derived from an EMBL/GenBank/DDBJ whole genome shotgun (WGS) entry which is preliminary data.</text>
</comment>
<dbReference type="AlphaFoldDB" id="A0A9Q0EBJ0"/>
<dbReference type="Proteomes" id="UP001148018">
    <property type="component" value="Unassembled WGS sequence"/>
</dbReference>
<name>A0A9Q0EBJ0_9TELE</name>
<gene>
    <name evidence="1" type="ORF">NHX12_026948</name>
</gene>
<proteinExistence type="predicted"/>
<keyword evidence="2" id="KW-1185">Reference proteome</keyword>
<reference evidence="1" key="1">
    <citation type="submission" date="2022-07" db="EMBL/GenBank/DDBJ databases">
        <title>Chromosome-level genome of Muraenolepis orangiensis.</title>
        <authorList>
            <person name="Kim J."/>
        </authorList>
    </citation>
    <scope>NUCLEOTIDE SEQUENCE</scope>
    <source>
        <strain evidence="1">KU_S4_2022</strain>
        <tissue evidence="1">Muscle</tissue>
    </source>
</reference>
<evidence type="ECO:0000313" key="1">
    <source>
        <dbReference type="EMBL" id="KAJ3604897.1"/>
    </source>
</evidence>
<organism evidence="1 2">
    <name type="scientific">Muraenolepis orangiensis</name>
    <name type="common">Patagonian moray cod</name>
    <dbReference type="NCBI Taxonomy" id="630683"/>
    <lineage>
        <taxon>Eukaryota</taxon>
        <taxon>Metazoa</taxon>
        <taxon>Chordata</taxon>
        <taxon>Craniata</taxon>
        <taxon>Vertebrata</taxon>
        <taxon>Euteleostomi</taxon>
        <taxon>Actinopterygii</taxon>
        <taxon>Neopterygii</taxon>
        <taxon>Teleostei</taxon>
        <taxon>Neoteleostei</taxon>
        <taxon>Acanthomorphata</taxon>
        <taxon>Zeiogadaria</taxon>
        <taxon>Gadariae</taxon>
        <taxon>Gadiformes</taxon>
        <taxon>Muraenolepidoidei</taxon>
        <taxon>Muraenolepididae</taxon>
        <taxon>Muraenolepis</taxon>
    </lineage>
</organism>
<accession>A0A9Q0EBJ0</accession>
<evidence type="ECO:0000313" key="2">
    <source>
        <dbReference type="Proteomes" id="UP001148018"/>
    </source>
</evidence>
<protein>
    <submittedName>
        <fullName evidence="1">Uncharacterized protein</fullName>
    </submittedName>
</protein>